<reference evidence="1" key="1">
    <citation type="submission" date="2022-05" db="EMBL/GenBank/DDBJ databases">
        <title>Comparative Genomics of Spacecraft Associated Microbes.</title>
        <authorList>
            <person name="Tran M.T."/>
            <person name="Wright A."/>
            <person name="Seuylemezian A."/>
            <person name="Eisen J."/>
            <person name="Coil D."/>
        </authorList>
    </citation>
    <scope>NUCLEOTIDE SEQUENCE</scope>
    <source>
        <strain evidence="1">214.1.1</strain>
    </source>
</reference>
<evidence type="ECO:0008006" key="3">
    <source>
        <dbReference type="Google" id="ProtNLM"/>
    </source>
</evidence>
<dbReference type="PROSITE" id="PS51257">
    <property type="entry name" value="PROKAR_LIPOPROTEIN"/>
    <property type="match status" value="1"/>
</dbReference>
<proteinExistence type="predicted"/>
<evidence type="ECO:0000313" key="1">
    <source>
        <dbReference type="EMBL" id="MCM3714918.1"/>
    </source>
</evidence>
<comment type="caution">
    <text evidence="1">The sequence shown here is derived from an EMBL/GenBank/DDBJ whole genome shotgun (WGS) entry which is preliminary data.</text>
</comment>
<protein>
    <recommendedName>
        <fullName evidence="3">Adhesin domain-containing protein</fullName>
    </recommendedName>
</protein>
<gene>
    <name evidence="1" type="ORF">M3202_12590</name>
</gene>
<dbReference type="EMBL" id="JAMBOL010000010">
    <property type="protein sequence ID" value="MCM3714918.1"/>
    <property type="molecule type" value="Genomic_DNA"/>
</dbReference>
<organism evidence="1 2">
    <name type="scientific">Halalkalibacter oceani</name>
    <dbReference type="NCBI Taxonomy" id="1653776"/>
    <lineage>
        <taxon>Bacteria</taxon>
        <taxon>Bacillati</taxon>
        <taxon>Bacillota</taxon>
        <taxon>Bacilli</taxon>
        <taxon>Bacillales</taxon>
        <taxon>Bacillaceae</taxon>
        <taxon>Halalkalibacter</taxon>
    </lineage>
</organism>
<dbReference type="AlphaFoldDB" id="A0A9X2DR31"/>
<dbReference type="RefSeq" id="WP_251223685.1">
    <property type="nucleotide sequence ID" value="NZ_JAMBOL010000010.1"/>
</dbReference>
<dbReference type="Proteomes" id="UP001139179">
    <property type="component" value="Unassembled WGS sequence"/>
</dbReference>
<accession>A0A9X2DR31</accession>
<keyword evidence="2" id="KW-1185">Reference proteome</keyword>
<evidence type="ECO:0000313" key="2">
    <source>
        <dbReference type="Proteomes" id="UP001139179"/>
    </source>
</evidence>
<name>A0A9X2DR31_9BACI</name>
<sequence length="260" mass="27152">MKQLLLKAVIGLGIVAGLTGCNLVTYEEEQVYTLDAGELDSFVIDQDQGDVSIIGVAGTTEITVTSQVAVTSEEMEEAEQFAERNLSLELTSEGATGYLTTAVHQENATAQGGQHLTIEVPQELMIEYKQNEGELSITDLAGNVEIQHGRGSMKLERLQGNVTISDGAGTIDVVEMAGDLSINANAGTITIADSVGNVKLIAGSGHVDISNQEGSVSVRSGSGNVTIDSVSGDVTILENRDGTLTLDNIGGTITEPEQEG</sequence>